<keyword evidence="2" id="KW-0677">Repeat</keyword>
<dbReference type="InterPro" id="IPR006652">
    <property type="entry name" value="Kelch_1"/>
</dbReference>
<dbReference type="PANTHER" id="PTHR46093">
    <property type="entry name" value="ACYL-COA-BINDING DOMAIN-CONTAINING PROTEIN 5"/>
    <property type="match status" value="1"/>
</dbReference>
<feature type="transmembrane region" description="Helical" evidence="4">
    <location>
        <begin position="554"/>
        <end position="574"/>
    </location>
</feature>
<evidence type="ECO:0000256" key="5">
    <source>
        <dbReference type="SAM" id="SignalP"/>
    </source>
</evidence>
<dbReference type="OrthoDB" id="283188at2759"/>
<dbReference type="PANTHER" id="PTHR46093:SF18">
    <property type="entry name" value="FIBRONECTIN TYPE-III DOMAIN-CONTAINING PROTEIN"/>
    <property type="match status" value="1"/>
</dbReference>
<evidence type="ECO:0000256" key="3">
    <source>
        <dbReference type="SAM" id="MobiDB-lite"/>
    </source>
</evidence>
<dbReference type="Pfam" id="PF24681">
    <property type="entry name" value="Kelch_KLHDC2_KLHL20_DRC7"/>
    <property type="match status" value="1"/>
</dbReference>
<proteinExistence type="predicted"/>
<dbReference type="Proteomes" id="UP000664859">
    <property type="component" value="Unassembled WGS sequence"/>
</dbReference>
<organism evidence="6 7">
    <name type="scientific">Tribonema minus</name>
    <dbReference type="NCBI Taxonomy" id="303371"/>
    <lineage>
        <taxon>Eukaryota</taxon>
        <taxon>Sar</taxon>
        <taxon>Stramenopiles</taxon>
        <taxon>Ochrophyta</taxon>
        <taxon>PX clade</taxon>
        <taxon>Xanthophyceae</taxon>
        <taxon>Tribonematales</taxon>
        <taxon>Tribonemataceae</taxon>
        <taxon>Tribonema</taxon>
    </lineage>
</organism>
<feature type="chain" id="PRO_5032615418" evidence="5">
    <location>
        <begin position="27"/>
        <end position="647"/>
    </location>
</feature>
<keyword evidence="7" id="KW-1185">Reference proteome</keyword>
<gene>
    <name evidence="6" type="ORF">JKP88DRAFT_346465</name>
</gene>
<keyword evidence="4" id="KW-0812">Transmembrane</keyword>
<evidence type="ECO:0000313" key="6">
    <source>
        <dbReference type="EMBL" id="KAG5193157.1"/>
    </source>
</evidence>
<evidence type="ECO:0000256" key="2">
    <source>
        <dbReference type="ARBA" id="ARBA00022737"/>
    </source>
</evidence>
<dbReference type="SUPFAM" id="SSF117281">
    <property type="entry name" value="Kelch motif"/>
    <property type="match status" value="2"/>
</dbReference>
<evidence type="ECO:0000256" key="4">
    <source>
        <dbReference type="SAM" id="Phobius"/>
    </source>
</evidence>
<evidence type="ECO:0000256" key="1">
    <source>
        <dbReference type="ARBA" id="ARBA00022441"/>
    </source>
</evidence>
<keyword evidence="4" id="KW-0472">Membrane</keyword>
<reference evidence="6" key="1">
    <citation type="submission" date="2021-02" db="EMBL/GenBank/DDBJ databases">
        <title>First Annotated Genome of the Yellow-green Alga Tribonema minus.</title>
        <authorList>
            <person name="Mahan K.M."/>
        </authorList>
    </citation>
    <scope>NUCLEOTIDE SEQUENCE</scope>
    <source>
        <strain evidence="6">UTEX B ZZ1240</strain>
    </source>
</reference>
<sequence>MRPLVPALLALCGAETIWLPVYDAAAGRVQLEQRVVIFGGKGEDYMQHPGAADQEDFLNDVWALHITNNGFIWSELDSGLRNAPGRRWKFSMSAYNDSSAFAIFGGDNEAGDAEYLGDLWSFETSSAFTIFGGDKEEGDAEYLGDLWSFCECALRVEAHTSSAFAIFGGDNKAGDVAYLGDLWSDKEGGDAEYLGDLWSFAPQQGVTLGGKSWQRLWATDTEHPPGQRRGQGMAVSSGGVVVLASGKNGEGELECDSKVFAFDLTEANATWATKTSLPAPCRWGQTMTRVITYPNTTTNSTGISGGTTADSAATSTTTSSSSSSSSAQPDGAAQKGAARALKASQKGEHPVHGTEKLVLFGGRRYQGSGYKYFNDLWAYDPVTDTWELLTPEVEENMHGVASEADALETYEQADDSETYEQVPRPRDHHGAVYVEELHSLFIHGGRWTDEMVPALDDIWSFNFKTRRWKQHAQVSTKRPSPRFGHGLTAWRGSAGDGSPGLALVGGEVINSSGHHDLLNDVWLYAIADSAWRKVGRSDCSPGATGIIEKPVVDLSVLLMGAASVLIAGLAFTVYKIVQGRKKARYVPIGNNEFRPLLYSSSGTGAPRCRRAPAALDRDPMLLGVLDAYRQQNSLEDLVDTLRRMPVE</sequence>
<keyword evidence="1" id="KW-0880">Kelch repeat</keyword>
<name>A0A835ZEU9_9STRA</name>
<dbReference type="InterPro" id="IPR015915">
    <property type="entry name" value="Kelch-typ_b-propeller"/>
</dbReference>
<feature type="signal peptide" evidence="5">
    <location>
        <begin position="1"/>
        <end position="26"/>
    </location>
</feature>
<dbReference type="Gene3D" id="2.120.10.80">
    <property type="entry name" value="Kelch-type beta propeller"/>
    <property type="match status" value="4"/>
</dbReference>
<keyword evidence="4" id="KW-1133">Transmembrane helix</keyword>
<accession>A0A835ZEU9</accession>
<comment type="caution">
    <text evidence="6">The sequence shown here is derived from an EMBL/GenBank/DDBJ whole genome shotgun (WGS) entry which is preliminary data.</text>
</comment>
<feature type="region of interest" description="Disordered" evidence="3">
    <location>
        <begin position="295"/>
        <end position="349"/>
    </location>
</feature>
<dbReference type="Pfam" id="PF01344">
    <property type="entry name" value="Kelch_1"/>
    <property type="match status" value="1"/>
</dbReference>
<dbReference type="AlphaFoldDB" id="A0A835ZEU9"/>
<feature type="compositionally biased region" description="Low complexity" evidence="3">
    <location>
        <begin position="295"/>
        <end position="343"/>
    </location>
</feature>
<keyword evidence="5" id="KW-0732">Signal</keyword>
<evidence type="ECO:0000313" key="7">
    <source>
        <dbReference type="Proteomes" id="UP000664859"/>
    </source>
</evidence>
<protein>
    <submittedName>
        <fullName evidence="6">Uncharacterized protein</fullName>
    </submittedName>
</protein>
<dbReference type="EMBL" id="JAFCMP010000001">
    <property type="protein sequence ID" value="KAG5193157.1"/>
    <property type="molecule type" value="Genomic_DNA"/>
</dbReference>